<dbReference type="AlphaFoldDB" id="A0AAV4UKU2"/>
<name>A0AAV4UKU2_9ARAC</name>
<comment type="caution">
    <text evidence="1">The sequence shown here is derived from an EMBL/GenBank/DDBJ whole genome shotgun (WGS) entry which is preliminary data.</text>
</comment>
<evidence type="ECO:0008006" key="3">
    <source>
        <dbReference type="Google" id="ProtNLM"/>
    </source>
</evidence>
<organism evidence="1 2">
    <name type="scientific">Caerostris darwini</name>
    <dbReference type="NCBI Taxonomy" id="1538125"/>
    <lineage>
        <taxon>Eukaryota</taxon>
        <taxon>Metazoa</taxon>
        <taxon>Ecdysozoa</taxon>
        <taxon>Arthropoda</taxon>
        <taxon>Chelicerata</taxon>
        <taxon>Arachnida</taxon>
        <taxon>Araneae</taxon>
        <taxon>Araneomorphae</taxon>
        <taxon>Entelegynae</taxon>
        <taxon>Araneoidea</taxon>
        <taxon>Araneidae</taxon>
        <taxon>Caerostris</taxon>
    </lineage>
</organism>
<dbReference type="Proteomes" id="UP001054837">
    <property type="component" value="Unassembled WGS sequence"/>
</dbReference>
<keyword evidence="2" id="KW-1185">Reference proteome</keyword>
<reference evidence="1 2" key="1">
    <citation type="submission" date="2021-06" db="EMBL/GenBank/DDBJ databases">
        <title>Caerostris darwini draft genome.</title>
        <authorList>
            <person name="Kono N."/>
            <person name="Arakawa K."/>
        </authorList>
    </citation>
    <scope>NUCLEOTIDE SEQUENCE [LARGE SCALE GENOMIC DNA]</scope>
</reference>
<evidence type="ECO:0000313" key="1">
    <source>
        <dbReference type="EMBL" id="GIY58403.1"/>
    </source>
</evidence>
<sequence length="108" mass="12049">MSDGNGHSSIQYVCCETAGLLGYLSSEWAFYSSVVWLEQTILLFCAGLYRSIQSILLCGHFRENPHSLSPRSLFPQSLAHPILARNFSAKPNSLKTHPTRSEKNCLAF</sequence>
<protein>
    <recommendedName>
        <fullName evidence="3">Cytochrome c biogenesis B</fullName>
    </recommendedName>
</protein>
<proteinExistence type="predicted"/>
<evidence type="ECO:0000313" key="2">
    <source>
        <dbReference type="Proteomes" id="UP001054837"/>
    </source>
</evidence>
<accession>A0AAV4UKU2</accession>
<gene>
    <name evidence="1" type="ORF">CDAR_452461</name>
</gene>
<dbReference type="EMBL" id="BPLQ01011494">
    <property type="protein sequence ID" value="GIY58403.1"/>
    <property type="molecule type" value="Genomic_DNA"/>
</dbReference>